<dbReference type="EMBL" id="MU796085">
    <property type="protein sequence ID" value="KAJ3804335.1"/>
    <property type="molecule type" value="Genomic_DNA"/>
</dbReference>
<dbReference type="Proteomes" id="UP001163835">
    <property type="component" value="Unassembled WGS sequence"/>
</dbReference>
<organism evidence="1 2">
    <name type="scientific">Lentinula aff. lateritia</name>
    <dbReference type="NCBI Taxonomy" id="2804960"/>
    <lineage>
        <taxon>Eukaryota</taxon>
        <taxon>Fungi</taxon>
        <taxon>Dikarya</taxon>
        <taxon>Basidiomycota</taxon>
        <taxon>Agaricomycotina</taxon>
        <taxon>Agaricomycetes</taxon>
        <taxon>Agaricomycetidae</taxon>
        <taxon>Agaricales</taxon>
        <taxon>Marasmiineae</taxon>
        <taxon>Omphalotaceae</taxon>
        <taxon>Lentinula</taxon>
    </lineage>
</organism>
<protein>
    <submittedName>
        <fullName evidence="1">Uncharacterized protein</fullName>
    </submittedName>
</protein>
<evidence type="ECO:0000313" key="2">
    <source>
        <dbReference type="Proteomes" id="UP001163835"/>
    </source>
</evidence>
<name>A0ACC1THX9_9AGAR</name>
<gene>
    <name evidence="1" type="ORF">F5876DRAFT_70716</name>
</gene>
<sequence length="246" mass="28099">MKGATAHPGRKLWADWVTQSWRKWDIHHAITAGLHKLSVHPITILLNEGSINVTWPNADFYVSCALDNVGFALFGMEAFPTESFVLLIDLRRPVTIFIQHSWDIIRRHVTRDCIRLPKLEETALNTFEALNKENTTKAMELLDCLNKILSAMGAQVAPRKQGSKARLPKVKEKLFKELATAEDLRDLMDIYQQYFQSPKDDDDQYPLIDHTVHLSFNFRDVEEGDLGMEMESNMSPEMLAASLGFL</sequence>
<comment type="caution">
    <text evidence="1">The sequence shown here is derived from an EMBL/GenBank/DDBJ whole genome shotgun (WGS) entry which is preliminary data.</text>
</comment>
<keyword evidence="2" id="KW-1185">Reference proteome</keyword>
<accession>A0ACC1THX9</accession>
<reference evidence="1" key="1">
    <citation type="submission" date="2022-09" db="EMBL/GenBank/DDBJ databases">
        <title>A Global Phylogenomic Analysis of the Shiitake Genus Lentinula.</title>
        <authorList>
            <consortium name="DOE Joint Genome Institute"/>
            <person name="Sierra-Patev S."/>
            <person name="Min B."/>
            <person name="Naranjo-Ortiz M."/>
            <person name="Looney B."/>
            <person name="Konkel Z."/>
            <person name="Slot J.C."/>
            <person name="Sakamoto Y."/>
            <person name="Steenwyk J.L."/>
            <person name="Rokas A."/>
            <person name="Carro J."/>
            <person name="Camarero S."/>
            <person name="Ferreira P."/>
            <person name="Molpeceres G."/>
            <person name="Ruiz-Duenas F.J."/>
            <person name="Serrano A."/>
            <person name="Henrissat B."/>
            <person name="Drula E."/>
            <person name="Hughes K.W."/>
            <person name="Mata J.L."/>
            <person name="Ishikawa N.K."/>
            <person name="Vargas-Isla R."/>
            <person name="Ushijima S."/>
            <person name="Smith C.A."/>
            <person name="Ahrendt S."/>
            <person name="Andreopoulos W."/>
            <person name="He G."/>
            <person name="Labutti K."/>
            <person name="Lipzen A."/>
            <person name="Ng V."/>
            <person name="Riley R."/>
            <person name="Sandor L."/>
            <person name="Barry K."/>
            <person name="Martinez A.T."/>
            <person name="Xiao Y."/>
            <person name="Gibbons J.G."/>
            <person name="Terashima K."/>
            <person name="Grigoriev I.V."/>
            <person name="Hibbett D.S."/>
        </authorList>
    </citation>
    <scope>NUCLEOTIDE SEQUENCE</scope>
    <source>
        <strain evidence="1">TMI1499</strain>
    </source>
</reference>
<evidence type="ECO:0000313" key="1">
    <source>
        <dbReference type="EMBL" id="KAJ3804335.1"/>
    </source>
</evidence>
<proteinExistence type="predicted"/>